<keyword evidence="2" id="KW-1185">Reference proteome</keyword>
<dbReference type="PANTHER" id="PTHR36091:SF2">
    <property type="entry name" value="AMINOGLYCOSIDE PHOSPHOTRANSFERASE DOMAIN-CONTAINING PROTEIN"/>
    <property type="match status" value="1"/>
</dbReference>
<dbReference type="PANTHER" id="PTHR36091">
    <property type="entry name" value="ALTERED INHERITANCE OF MITOCHONDRIA PROTEIN 9, MITOCHONDRIAL"/>
    <property type="match status" value="1"/>
</dbReference>
<proteinExistence type="predicted"/>
<dbReference type="EMBL" id="ML178814">
    <property type="protein sequence ID" value="TFL07749.1"/>
    <property type="molecule type" value="Genomic_DNA"/>
</dbReference>
<evidence type="ECO:0000313" key="2">
    <source>
        <dbReference type="Proteomes" id="UP000305067"/>
    </source>
</evidence>
<name>A0A5C3R4K8_9AGAR</name>
<dbReference type="STRING" id="1884261.A0A5C3R4K8"/>
<dbReference type="GO" id="GO:0005739">
    <property type="term" value="C:mitochondrion"/>
    <property type="evidence" value="ECO:0007669"/>
    <property type="project" value="TreeGrafter"/>
</dbReference>
<sequence>MSLNYNSSSYNDALRLAERQRVFNVDGLLHLAAQSIEGGSNRILLVNMNDGFQMIARLQYSCLYPTYYAIASEVATMDLLRASGMPVPEVYGYSADSDNEVETYYITREMVKLEAKIMGIAFPAGGSLYYARDLERVGVMGARKANPRFCVGQDTSGDMWRGRRSQIAVDRGPLTSEEDTVDARLAAGARKEHSFLKQFGRPLLPLDRIRRKAFQYQEQLPSNRIKSLNRYLSIGSHPSLTPADPALHRFGPDNPPVIASVLAWQRTPVRPIVMHDNIPHPLANHDDPISASLTFSPLLEGLDASNQLKEHQLYTRRLAHYHYAKHTSELNPPNFAHLTDPLNRLRRRLVQFASEPYKIDLVSAVLRWDEIFQGRGPCPLTFTEEELSKTLEMGEVLDKTDARLARLYAVLGFESDRWMARSAKERLLSGASPERREIVAKHCFRDSYDEEPNL</sequence>
<dbReference type="InterPro" id="IPR051035">
    <property type="entry name" value="Mito_inheritance_9"/>
</dbReference>
<organism evidence="1 2">
    <name type="scientific">Pterulicium gracile</name>
    <dbReference type="NCBI Taxonomy" id="1884261"/>
    <lineage>
        <taxon>Eukaryota</taxon>
        <taxon>Fungi</taxon>
        <taxon>Dikarya</taxon>
        <taxon>Basidiomycota</taxon>
        <taxon>Agaricomycotina</taxon>
        <taxon>Agaricomycetes</taxon>
        <taxon>Agaricomycetidae</taxon>
        <taxon>Agaricales</taxon>
        <taxon>Pleurotineae</taxon>
        <taxon>Pterulaceae</taxon>
        <taxon>Pterulicium</taxon>
    </lineage>
</organism>
<dbReference type="Gene3D" id="3.30.200.20">
    <property type="entry name" value="Phosphorylase Kinase, domain 1"/>
    <property type="match status" value="1"/>
</dbReference>
<dbReference type="AlphaFoldDB" id="A0A5C3R4K8"/>
<dbReference type="OrthoDB" id="2831558at2759"/>
<evidence type="ECO:0000313" key="1">
    <source>
        <dbReference type="EMBL" id="TFL07749.1"/>
    </source>
</evidence>
<dbReference type="Proteomes" id="UP000305067">
    <property type="component" value="Unassembled WGS sequence"/>
</dbReference>
<accession>A0A5C3R4K8</accession>
<protein>
    <submittedName>
        <fullName evidence="1">Uncharacterized protein</fullName>
    </submittedName>
</protein>
<reference evidence="1 2" key="1">
    <citation type="journal article" date="2019" name="Nat. Ecol. Evol.">
        <title>Megaphylogeny resolves global patterns of mushroom evolution.</title>
        <authorList>
            <person name="Varga T."/>
            <person name="Krizsan K."/>
            <person name="Foldi C."/>
            <person name="Dima B."/>
            <person name="Sanchez-Garcia M."/>
            <person name="Sanchez-Ramirez S."/>
            <person name="Szollosi G.J."/>
            <person name="Szarkandi J.G."/>
            <person name="Papp V."/>
            <person name="Albert L."/>
            <person name="Andreopoulos W."/>
            <person name="Angelini C."/>
            <person name="Antonin V."/>
            <person name="Barry K.W."/>
            <person name="Bougher N.L."/>
            <person name="Buchanan P."/>
            <person name="Buyck B."/>
            <person name="Bense V."/>
            <person name="Catcheside P."/>
            <person name="Chovatia M."/>
            <person name="Cooper J."/>
            <person name="Damon W."/>
            <person name="Desjardin D."/>
            <person name="Finy P."/>
            <person name="Geml J."/>
            <person name="Haridas S."/>
            <person name="Hughes K."/>
            <person name="Justo A."/>
            <person name="Karasinski D."/>
            <person name="Kautmanova I."/>
            <person name="Kiss B."/>
            <person name="Kocsube S."/>
            <person name="Kotiranta H."/>
            <person name="LaButti K.M."/>
            <person name="Lechner B.E."/>
            <person name="Liimatainen K."/>
            <person name="Lipzen A."/>
            <person name="Lukacs Z."/>
            <person name="Mihaltcheva S."/>
            <person name="Morgado L.N."/>
            <person name="Niskanen T."/>
            <person name="Noordeloos M.E."/>
            <person name="Ohm R.A."/>
            <person name="Ortiz-Santana B."/>
            <person name="Ovrebo C."/>
            <person name="Racz N."/>
            <person name="Riley R."/>
            <person name="Savchenko A."/>
            <person name="Shiryaev A."/>
            <person name="Soop K."/>
            <person name="Spirin V."/>
            <person name="Szebenyi C."/>
            <person name="Tomsovsky M."/>
            <person name="Tulloss R.E."/>
            <person name="Uehling J."/>
            <person name="Grigoriev I.V."/>
            <person name="Vagvolgyi C."/>
            <person name="Papp T."/>
            <person name="Martin F.M."/>
            <person name="Miettinen O."/>
            <person name="Hibbett D.S."/>
            <person name="Nagy L.G."/>
        </authorList>
    </citation>
    <scope>NUCLEOTIDE SEQUENCE [LARGE SCALE GENOMIC DNA]</scope>
    <source>
        <strain evidence="1 2">CBS 309.79</strain>
    </source>
</reference>
<gene>
    <name evidence="1" type="ORF">BDV98DRAFT_609756</name>
</gene>